<reference evidence="2" key="2">
    <citation type="journal article" date="2018" name="Mol. Plant Microbe Interact.">
        <title>Genome sequence resources for the wheat stripe rust pathogen (Puccinia striiformis f. sp. tritici) and the barley stripe rust pathogen (Puccinia striiformis f. sp. hordei).</title>
        <authorList>
            <person name="Xia C."/>
            <person name="Wang M."/>
            <person name="Yin C."/>
            <person name="Cornejo O.E."/>
            <person name="Hulbert S.H."/>
            <person name="Chen X."/>
        </authorList>
    </citation>
    <scope>NUCLEOTIDE SEQUENCE [LARGE SCALE GENOMIC DNA]</scope>
    <source>
        <strain evidence="2">93-210</strain>
    </source>
</reference>
<proteinExistence type="predicted"/>
<protein>
    <submittedName>
        <fullName evidence="1">Uncharacterized protein</fullName>
    </submittedName>
</protein>
<evidence type="ECO:0000313" key="1">
    <source>
        <dbReference type="EMBL" id="KAI7958711.1"/>
    </source>
</evidence>
<name>A0ACC0ES54_9BASI</name>
<organism evidence="1 2">
    <name type="scientific">Puccinia striiformis f. sp. tritici</name>
    <dbReference type="NCBI Taxonomy" id="168172"/>
    <lineage>
        <taxon>Eukaryota</taxon>
        <taxon>Fungi</taxon>
        <taxon>Dikarya</taxon>
        <taxon>Basidiomycota</taxon>
        <taxon>Pucciniomycotina</taxon>
        <taxon>Pucciniomycetes</taxon>
        <taxon>Pucciniales</taxon>
        <taxon>Pucciniaceae</taxon>
        <taxon>Puccinia</taxon>
    </lineage>
</organism>
<comment type="caution">
    <text evidence="1">The sequence shown here is derived from an EMBL/GenBank/DDBJ whole genome shotgun (WGS) entry which is preliminary data.</text>
</comment>
<sequence length="1127" mass="124174">MPYRLTQNPSPLIPSVPQLDGNSVTFPAWRSRLEDVLAIQGVLDIVQGKVPRPKEQPTDSKPIVRTEKGYNPEEFRVDWDTLSDIARSTIKLTLSVDLSIRYKDLKPASKLFDTICDAYEKNTRARRLMLEDSFWCARHDPNLPIAKWITRIRNAATDVISVKLTPNDQQICDRLLRGLDDSWKPIRDHLVYSPVEVSLDDAIGALESHEVSTQVSTDHFDATASAAKTKSKLGCWNCGQKGHHSSKCSNPSIKNKPTAQAKSTEARAGSVSFATLGNGNSEVEDYDDDSDDDEDCDVVWVNSSQCHKTLSVNLSPATPVPLNKGGPKSKVLPLISCAPEPPSGEPSRDTVTTTNTINTTTQAPASGHPCARSPTPPLPPPLVFSDLPDPGSGPPVQKLNPGPKKRAPKRKVPPAIDLAPDPDVVVENPLFRDCSVEPDLDEFQGRRKRSRLSEETMAKIRTQSFYKLRSTVAKDPEYERLSIADKLKLDKAYREYQIAVYLIAIENKLQIKPVLEYLGNNTRIRGPTMYNNFCSYDPVAGPIHRDSNIPVNDRAIQCGELWDKLTEDEQLQWKDPDYLDSLVSQVDSASDSVDPVASAIPKETASRRKLPKDKFELSKWVRKVRRDLKNLSTSHQMEGYLVLASRDPVRPFLRTTGSILANEFLDILAADTNQCNLFFQFVSGKQAIKDVSGQWPPVIKSGKRRVGIDNDDPNCPHDMGSKKANIAEVRMKLCNALRRATNGVWQGGWPGTKTAAKLRKLGVTLSIAQNDKAITPADFCRRPSDMLVGQTQRILTAFANGWVKLTGPPVPDASPVGGLSSSEETDEDDDETDSQMGIRPKKPLPRSKKITSQKKAAAKPKTPTQPVTKKAAPKARTKAKAPVRRRPVIESDSSSSDKSDVSISQLGHSLPPLDCGTSDDSLTPVRSRCTIVSDDSSDGSSLPPVPEPYQFSPSAIGGSDVRSSSPEPHQQSHEGSPHQSYHCSTPCPSEPAFGGRSPDRSFELTRRPSPPLSPSGLYGRARSWTPVPPPQPYGTWHHFWPLSHEYATNPALQEEFAASALATWREEQQLHLANLDSNNRSADLSSDSSSDESESQHSGGSSSCGHRSFDEMEYQRSDANDTEHEDY</sequence>
<dbReference type="Proteomes" id="UP001060170">
    <property type="component" value="Chromosome 3"/>
</dbReference>
<reference evidence="2" key="1">
    <citation type="journal article" date="2018" name="BMC Genomics">
        <title>Genomic insights into host adaptation between the wheat stripe rust pathogen (Puccinia striiformis f. sp. tritici) and the barley stripe rust pathogen (Puccinia striiformis f. sp. hordei).</title>
        <authorList>
            <person name="Xia C."/>
            <person name="Wang M."/>
            <person name="Yin C."/>
            <person name="Cornejo O.E."/>
            <person name="Hulbert S.H."/>
            <person name="Chen X."/>
        </authorList>
    </citation>
    <scope>NUCLEOTIDE SEQUENCE [LARGE SCALE GENOMIC DNA]</scope>
    <source>
        <strain evidence="2">93-210</strain>
    </source>
</reference>
<gene>
    <name evidence="1" type="ORF">MJO28_002502</name>
</gene>
<keyword evidence="2" id="KW-1185">Reference proteome</keyword>
<dbReference type="EMBL" id="CM045867">
    <property type="protein sequence ID" value="KAI7958711.1"/>
    <property type="molecule type" value="Genomic_DNA"/>
</dbReference>
<evidence type="ECO:0000313" key="2">
    <source>
        <dbReference type="Proteomes" id="UP001060170"/>
    </source>
</evidence>
<reference evidence="1 2" key="3">
    <citation type="journal article" date="2022" name="Microbiol. Spectr.">
        <title>Folding features and dynamics of 3D genome architecture in plant fungal pathogens.</title>
        <authorList>
            <person name="Xia C."/>
        </authorList>
    </citation>
    <scope>NUCLEOTIDE SEQUENCE [LARGE SCALE GENOMIC DNA]</scope>
    <source>
        <strain evidence="1 2">93-210</strain>
    </source>
</reference>
<accession>A0ACC0ES54</accession>